<name>A0A813LDE6_POLGL</name>
<protein>
    <submittedName>
        <fullName evidence="2">Uncharacterized protein</fullName>
    </submittedName>
</protein>
<evidence type="ECO:0000313" key="3">
    <source>
        <dbReference type="Proteomes" id="UP000626109"/>
    </source>
</evidence>
<dbReference type="AlphaFoldDB" id="A0A813LDE6"/>
<evidence type="ECO:0000256" key="1">
    <source>
        <dbReference type="SAM" id="MobiDB-lite"/>
    </source>
</evidence>
<dbReference type="EMBL" id="CAJNNW010034950">
    <property type="protein sequence ID" value="CAE8724792.1"/>
    <property type="molecule type" value="Genomic_DNA"/>
</dbReference>
<comment type="caution">
    <text evidence="2">The sequence shown here is derived from an EMBL/GenBank/DDBJ whole genome shotgun (WGS) entry which is preliminary data.</text>
</comment>
<feature type="region of interest" description="Disordered" evidence="1">
    <location>
        <begin position="116"/>
        <end position="140"/>
    </location>
</feature>
<proteinExistence type="predicted"/>
<evidence type="ECO:0000313" key="2">
    <source>
        <dbReference type="EMBL" id="CAE8724792.1"/>
    </source>
</evidence>
<dbReference type="Proteomes" id="UP000626109">
    <property type="component" value="Unassembled WGS sequence"/>
</dbReference>
<gene>
    <name evidence="2" type="ORF">PGLA2088_LOCUS43847</name>
</gene>
<sequence>MPPEAWGEAREAAAVALKEGTTDWSKYSKNLNTTWSSIADGVQATNLAAVDSTELAEAARWVQQESRMTADLAELFRNQTAFLMAQAADPDATMTDLEKLMAEHLAKLNDLKQEVSEVEKSEGIDPTAYAGYGASTSEVP</sequence>
<organism evidence="2 3">
    <name type="scientific">Polarella glacialis</name>
    <name type="common">Dinoflagellate</name>
    <dbReference type="NCBI Taxonomy" id="89957"/>
    <lineage>
        <taxon>Eukaryota</taxon>
        <taxon>Sar</taxon>
        <taxon>Alveolata</taxon>
        <taxon>Dinophyceae</taxon>
        <taxon>Suessiales</taxon>
        <taxon>Suessiaceae</taxon>
        <taxon>Polarella</taxon>
    </lineage>
</organism>
<accession>A0A813LDE6</accession>
<reference evidence="2" key="1">
    <citation type="submission" date="2021-02" db="EMBL/GenBank/DDBJ databases">
        <authorList>
            <person name="Dougan E. K."/>
            <person name="Rhodes N."/>
            <person name="Thang M."/>
            <person name="Chan C."/>
        </authorList>
    </citation>
    <scope>NUCLEOTIDE SEQUENCE</scope>
</reference>